<organism evidence="1">
    <name type="scientific">gut metagenome</name>
    <dbReference type="NCBI Taxonomy" id="749906"/>
    <lineage>
        <taxon>unclassified sequences</taxon>
        <taxon>metagenomes</taxon>
        <taxon>organismal metagenomes</taxon>
    </lineage>
</organism>
<evidence type="ECO:0000313" key="1">
    <source>
        <dbReference type="EMBL" id="EJW91075.1"/>
    </source>
</evidence>
<protein>
    <submittedName>
        <fullName evidence="1">Uncharacterized protein</fullName>
    </submittedName>
</protein>
<sequence length="39" mass="4414">MLSSGCRLNWVVQFSNLKMLYTEILRLPIVGIAGLSSFR</sequence>
<gene>
    <name evidence="1" type="ORF">EVA_20818</name>
</gene>
<comment type="caution">
    <text evidence="1">The sequence shown here is derived from an EMBL/GenBank/DDBJ whole genome shotgun (WGS) entry which is preliminary data.</text>
</comment>
<accession>J9BU63</accession>
<dbReference type="AlphaFoldDB" id="J9BU63"/>
<proteinExistence type="predicted"/>
<reference evidence="1" key="1">
    <citation type="journal article" date="2012" name="PLoS ONE">
        <title>Gene sets for utilization of primary and secondary nutrition supplies in the distal gut of endangered iberian lynx.</title>
        <authorList>
            <person name="Alcaide M."/>
            <person name="Messina E."/>
            <person name="Richter M."/>
            <person name="Bargiela R."/>
            <person name="Peplies J."/>
            <person name="Huws S.A."/>
            <person name="Newbold C.J."/>
            <person name="Golyshin P.N."/>
            <person name="Simon M.A."/>
            <person name="Lopez G."/>
            <person name="Yakimov M.M."/>
            <person name="Ferrer M."/>
        </authorList>
    </citation>
    <scope>NUCLEOTIDE SEQUENCE</scope>
</reference>
<dbReference type="EMBL" id="AMCI01008413">
    <property type="protein sequence ID" value="EJW91075.1"/>
    <property type="molecule type" value="Genomic_DNA"/>
</dbReference>
<name>J9BU63_9ZZZZ</name>